<organism evidence="3 4">
    <name type="scientific">Duganella rivi</name>
    <dbReference type="NCBI Taxonomy" id="2666083"/>
    <lineage>
        <taxon>Bacteria</taxon>
        <taxon>Pseudomonadati</taxon>
        <taxon>Pseudomonadota</taxon>
        <taxon>Betaproteobacteria</taxon>
        <taxon>Burkholderiales</taxon>
        <taxon>Oxalobacteraceae</taxon>
        <taxon>Telluria group</taxon>
        <taxon>Duganella</taxon>
    </lineage>
</organism>
<dbReference type="PANTHER" id="PTHR36842">
    <property type="entry name" value="PROTEIN TOLB HOMOLOG"/>
    <property type="match status" value="1"/>
</dbReference>
<comment type="similarity">
    <text evidence="1">Belongs to the TolB family.</text>
</comment>
<dbReference type="AlphaFoldDB" id="A0A7X4KCS0"/>
<accession>A0A7X4KCS0</accession>
<evidence type="ECO:0000256" key="1">
    <source>
        <dbReference type="ARBA" id="ARBA00009820"/>
    </source>
</evidence>
<feature type="signal peptide" evidence="2">
    <location>
        <begin position="1"/>
        <end position="24"/>
    </location>
</feature>
<keyword evidence="4" id="KW-1185">Reference proteome</keyword>
<protein>
    <recommendedName>
        <fullName evidence="5">WD40-like Beta Propeller Repeat</fullName>
    </recommendedName>
</protein>
<gene>
    <name evidence="3" type="ORF">GTP45_16835</name>
</gene>
<evidence type="ECO:0008006" key="5">
    <source>
        <dbReference type="Google" id="ProtNLM"/>
    </source>
</evidence>
<dbReference type="SUPFAM" id="SSF82171">
    <property type="entry name" value="DPP6 N-terminal domain-like"/>
    <property type="match status" value="1"/>
</dbReference>
<comment type="caution">
    <text evidence="3">The sequence shown here is derived from an EMBL/GenBank/DDBJ whole genome shotgun (WGS) entry which is preliminary data.</text>
</comment>
<sequence length="575" mass="60926">MQTQKVARGVLVASLLGACSAALAVPDPIVNIIPLPNSNTPANPSVSNDGRYIAYRVGVGGFINIYVRDTVTGQDVQANLRVTDGSPVNAACDSPVMSGDGRYVAFGCRATEMGAVTTANVGYFVYDRIANRTELVPDLGSDIPLVLAFTGLSKDGRYLVFRTANTTTRAWKIHVRDLVNKTTTTTTAQYAGVPGESRMYISDDGRLITYTGRFDVNQTPVELLVFDRTTGITEIQSLRPNGGRGLYGIRDVSASDDGMTVAFVSNDNQLVTPAGPNALAIYVRNRRSGVTELMDRNLTTNLYMNALSGNGRYVAYANITVKVYDRWTKMTRSIPAPGVSSSTYPRMSSDGRYVVFNCARTAAAGGGQCMGYVDMGVAPDVKLSTKQLALTEGGIAGTYTAVLTQAPTSDVKVKVATSSQLALARTELTFTPLNWSTPQVISVQAVQDGVAEGLHTANLTHTVTSADVYYSVIPSMSVSAAISDAVVPTIVLPQEATWDKPELPLTGVASPGATVLLTAVNRDTGWLTSASIVADSQGNWSYTLTGLTSGVFDLDAQADGIKSAVKTVTVTLPTN</sequence>
<dbReference type="RefSeq" id="WP_161015039.1">
    <property type="nucleotide sequence ID" value="NZ_WWCK01000005.1"/>
</dbReference>
<dbReference type="Gene3D" id="2.60.40.10">
    <property type="entry name" value="Immunoglobulins"/>
    <property type="match status" value="1"/>
</dbReference>
<dbReference type="InterPro" id="IPR013783">
    <property type="entry name" value="Ig-like_fold"/>
</dbReference>
<dbReference type="Pfam" id="PF07676">
    <property type="entry name" value="PD40"/>
    <property type="match status" value="1"/>
</dbReference>
<dbReference type="InterPro" id="IPR011042">
    <property type="entry name" value="6-blade_b-propeller_TolB-like"/>
</dbReference>
<dbReference type="PROSITE" id="PS51257">
    <property type="entry name" value="PROKAR_LIPOPROTEIN"/>
    <property type="match status" value="1"/>
</dbReference>
<evidence type="ECO:0000313" key="3">
    <source>
        <dbReference type="EMBL" id="MYM68485.1"/>
    </source>
</evidence>
<reference evidence="3 4" key="1">
    <citation type="submission" date="2019-12" db="EMBL/GenBank/DDBJ databases">
        <title>Novel species isolated from a subtropical stream in China.</title>
        <authorList>
            <person name="Lu H."/>
        </authorList>
    </citation>
    <scope>NUCLEOTIDE SEQUENCE [LARGE SCALE GENOMIC DNA]</scope>
    <source>
        <strain evidence="3 4">FT55W</strain>
    </source>
</reference>
<feature type="chain" id="PRO_5031547558" description="WD40-like Beta Propeller Repeat" evidence="2">
    <location>
        <begin position="25"/>
        <end position="575"/>
    </location>
</feature>
<keyword evidence="2" id="KW-0732">Signal</keyword>
<dbReference type="Proteomes" id="UP000450012">
    <property type="component" value="Unassembled WGS sequence"/>
</dbReference>
<dbReference type="Gene3D" id="2.120.10.30">
    <property type="entry name" value="TolB, C-terminal domain"/>
    <property type="match status" value="2"/>
</dbReference>
<proteinExistence type="inferred from homology"/>
<evidence type="ECO:0000256" key="2">
    <source>
        <dbReference type="SAM" id="SignalP"/>
    </source>
</evidence>
<dbReference type="EMBL" id="WWCK01000005">
    <property type="protein sequence ID" value="MYM68485.1"/>
    <property type="molecule type" value="Genomic_DNA"/>
</dbReference>
<name>A0A7X4KCS0_9BURK</name>
<evidence type="ECO:0000313" key="4">
    <source>
        <dbReference type="Proteomes" id="UP000450012"/>
    </source>
</evidence>
<dbReference type="InterPro" id="IPR011659">
    <property type="entry name" value="WD40"/>
</dbReference>